<feature type="compositionally biased region" description="Basic residues" evidence="1">
    <location>
        <begin position="64"/>
        <end position="76"/>
    </location>
</feature>
<evidence type="ECO:0000313" key="3">
    <source>
        <dbReference type="Proteomes" id="UP001054945"/>
    </source>
</evidence>
<feature type="region of interest" description="Disordered" evidence="1">
    <location>
        <begin position="64"/>
        <end position="89"/>
    </location>
</feature>
<name>A0AAV4T815_CAEEX</name>
<protein>
    <submittedName>
        <fullName evidence="2">Uncharacterized protein</fullName>
    </submittedName>
</protein>
<accession>A0AAV4T815</accession>
<proteinExistence type="predicted"/>
<reference evidence="2 3" key="1">
    <citation type="submission" date="2021-06" db="EMBL/GenBank/DDBJ databases">
        <title>Caerostris extrusa draft genome.</title>
        <authorList>
            <person name="Kono N."/>
            <person name="Arakawa K."/>
        </authorList>
    </citation>
    <scope>NUCLEOTIDE SEQUENCE [LARGE SCALE GENOMIC DNA]</scope>
</reference>
<dbReference type="Proteomes" id="UP001054945">
    <property type="component" value="Unassembled WGS sequence"/>
</dbReference>
<comment type="caution">
    <text evidence="2">The sequence shown here is derived from an EMBL/GenBank/DDBJ whole genome shotgun (WGS) entry which is preliminary data.</text>
</comment>
<gene>
    <name evidence="2" type="ORF">CEXT_585871</name>
</gene>
<keyword evidence="3" id="KW-1185">Reference proteome</keyword>
<organism evidence="2 3">
    <name type="scientific">Caerostris extrusa</name>
    <name type="common">Bark spider</name>
    <name type="synonym">Caerostris bankana</name>
    <dbReference type="NCBI Taxonomy" id="172846"/>
    <lineage>
        <taxon>Eukaryota</taxon>
        <taxon>Metazoa</taxon>
        <taxon>Ecdysozoa</taxon>
        <taxon>Arthropoda</taxon>
        <taxon>Chelicerata</taxon>
        <taxon>Arachnida</taxon>
        <taxon>Araneae</taxon>
        <taxon>Araneomorphae</taxon>
        <taxon>Entelegynae</taxon>
        <taxon>Araneoidea</taxon>
        <taxon>Araneidae</taxon>
        <taxon>Caerostris</taxon>
    </lineage>
</organism>
<dbReference type="EMBL" id="BPLR01010898">
    <property type="protein sequence ID" value="GIY42818.1"/>
    <property type="molecule type" value="Genomic_DNA"/>
</dbReference>
<dbReference type="AlphaFoldDB" id="A0AAV4T815"/>
<evidence type="ECO:0000256" key="1">
    <source>
        <dbReference type="SAM" id="MobiDB-lite"/>
    </source>
</evidence>
<sequence length="89" mass="10004">MSLEEGKIITGLQKEEEVQEEEKLTKNFTSDFSSTCVTPVAASIAEALRCSLISIKNWDFNNKRKCNDKKRKKPGGKQKNVRESSNLGI</sequence>
<evidence type="ECO:0000313" key="2">
    <source>
        <dbReference type="EMBL" id="GIY42818.1"/>
    </source>
</evidence>